<dbReference type="PROSITE" id="PS00028">
    <property type="entry name" value="ZINC_FINGER_C2H2_1"/>
    <property type="match status" value="1"/>
</dbReference>
<evidence type="ECO:0000256" key="1">
    <source>
        <dbReference type="ARBA" id="ARBA00004324"/>
    </source>
</evidence>
<evidence type="ECO:0000256" key="5">
    <source>
        <dbReference type="ARBA" id="ARBA00022833"/>
    </source>
</evidence>
<dbReference type="GO" id="GO:0000981">
    <property type="term" value="F:DNA-binding transcription factor activity, RNA polymerase II-specific"/>
    <property type="evidence" value="ECO:0007669"/>
    <property type="project" value="TreeGrafter"/>
</dbReference>
<dbReference type="OrthoDB" id="9439903at2759"/>
<organism evidence="13 14">
    <name type="scientific">Heligmosomoides polygyrus</name>
    <name type="common">Parasitic roundworm</name>
    <dbReference type="NCBI Taxonomy" id="6339"/>
    <lineage>
        <taxon>Eukaryota</taxon>
        <taxon>Metazoa</taxon>
        <taxon>Ecdysozoa</taxon>
        <taxon>Nematoda</taxon>
        <taxon>Chromadorea</taxon>
        <taxon>Rhabditida</taxon>
        <taxon>Rhabditina</taxon>
        <taxon>Rhabditomorpha</taxon>
        <taxon>Strongyloidea</taxon>
        <taxon>Heligmosomidae</taxon>
        <taxon>Heligmosomoides</taxon>
    </lineage>
</organism>
<comment type="subcellular location">
    <subcellularLocation>
        <location evidence="1">Nucleus speckle</location>
    </subcellularLocation>
</comment>
<accession>A0A3P8EM20</accession>
<accession>A0A183G7S4</accession>
<protein>
    <submittedName>
        <fullName evidence="14">C2H2-type domain-containing protein</fullName>
    </submittedName>
</protein>
<dbReference type="EMBL" id="UZAH01030303">
    <property type="protein sequence ID" value="VDP10063.1"/>
    <property type="molecule type" value="Genomic_DNA"/>
</dbReference>
<feature type="domain" description="C2H2-type" evidence="11">
    <location>
        <begin position="79"/>
        <end position="107"/>
    </location>
</feature>
<dbReference type="InterPro" id="IPR013087">
    <property type="entry name" value="Znf_C2H2_type"/>
</dbReference>
<keyword evidence="8" id="KW-0804">Transcription</keyword>
<reference evidence="14" key="2">
    <citation type="submission" date="2019-09" db="UniProtKB">
        <authorList>
            <consortium name="WormBaseParasite"/>
        </authorList>
    </citation>
    <scope>IDENTIFICATION</scope>
</reference>
<dbReference type="Proteomes" id="UP000050761">
    <property type="component" value="Unassembled WGS sequence"/>
</dbReference>
<proteinExistence type="predicted"/>
<keyword evidence="9" id="KW-0539">Nucleus</keyword>
<dbReference type="Pfam" id="PF00096">
    <property type="entry name" value="zf-C2H2"/>
    <property type="match status" value="2"/>
</dbReference>
<dbReference type="SMART" id="SM00355">
    <property type="entry name" value="ZnF_C2H2"/>
    <property type="match status" value="2"/>
</dbReference>
<keyword evidence="6" id="KW-0805">Transcription regulation</keyword>
<keyword evidence="5" id="KW-0862">Zinc</keyword>
<sequence>GGTATVSRVQNASIRPALARYVQSSPSSSPSSPLLARHYNKELSTVSFQSFICEICGKAFRFRSNLAEHRSVHTALKPYVCKYCGKSSRLKGNLTKHILKHHKKEQNEQIGKDDIIIKKQLFVICFGHSIVAAHDVTPSKRSRFLEYFLSAFESVFVTSCSQYPPCFFEFMR</sequence>
<evidence type="ECO:0000256" key="3">
    <source>
        <dbReference type="ARBA" id="ARBA00022737"/>
    </source>
</evidence>
<dbReference type="PANTHER" id="PTHR24394:SF29">
    <property type="entry name" value="MYONEURIN"/>
    <property type="match status" value="1"/>
</dbReference>
<name>A0A183G7S4_HELPZ</name>
<keyword evidence="2" id="KW-0479">Metal-binding</keyword>
<dbReference type="GO" id="GO:0008270">
    <property type="term" value="F:zinc ion binding"/>
    <property type="evidence" value="ECO:0007669"/>
    <property type="project" value="UniProtKB-KW"/>
</dbReference>
<evidence type="ECO:0000313" key="13">
    <source>
        <dbReference type="Proteomes" id="UP000050761"/>
    </source>
</evidence>
<dbReference type="AlphaFoldDB" id="A0A183G7S4"/>
<evidence type="ECO:0000256" key="10">
    <source>
        <dbReference type="PROSITE-ProRule" id="PRU00042"/>
    </source>
</evidence>
<dbReference type="GO" id="GO:0003677">
    <property type="term" value="F:DNA binding"/>
    <property type="evidence" value="ECO:0007669"/>
    <property type="project" value="UniProtKB-KW"/>
</dbReference>
<keyword evidence="7" id="KW-0238">DNA-binding</keyword>
<dbReference type="FunFam" id="3.30.160.60:FF:000325">
    <property type="entry name" value="ZFP90 zinc finger protein"/>
    <property type="match status" value="1"/>
</dbReference>
<evidence type="ECO:0000259" key="11">
    <source>
        <dbReference type="PROSITE" id="PS50157"/>
    </source>
</evidence>
<evidence type="ECO:0000256" key="7">
    <source>
        <dbReference type="ARBA" id="ARBA00023125"/>
    </source>
</evidence>
<dbReference type="PROSITE" id="PS50157">
    <property type="entry name" value="ZINC_FINGER_C2H2_2"/>
    <property type="match status" value="2"/>
</dbReference>
<dbReference type="SUPFAM" id="SSF57667">
    <property type="entry name" value="beta-beta-alpha zinc fingers"/>
    <property type="match status" value="1"/>
</dbReference>
<dbReference type="InterPro" id="IPR036236">
    <property type="entry name" value="Znf_C2H2_sf"/>
</dbReference>
<feature type="domain" description="C2H2-type" evidence="11">
    <location>
        <begin position="51"/>
        <end position="78"/>
    </location>
</feature>
<dbReference type="GO" id="GO:0016607">
    <property type="term" value="C:nuclear speck"/>
    <property type="evidence" value="ECO:0007669"/>
    <property type="project" value="UniProtKB-SubCell"/>
</dbReference>
<gene>
    <name evidence="12" type="ORF">HPBE_LOCUS17859</name>
</gene>
<keyword evidence="3" id="KW-0677">Repeat</keyword>
<keyword evidence="13" id="KW-1185">Reference proteome</keyword>
<evidence type="ECO:0000313" key="14">
    <source>
        <dbReference type="WBParaSite" id="HPBE_0001786001-mRNA-1"/>
    </source>
</evidence>
<keyword evidence="4 10" id="KW-0863">Zinc-finger</keyword>
<reference evidence="12 13" key="1">
    <citation type="submission" date="2018-11" db="EMBL/GenBank/DDBJ databases">
        <authorList>
            <consortium name="Pathogen Informatics"/>
        </authorList>
    </citation>
    <scope>NUCLEOTIDE SEQUENCE [LARGE SCALE GENOMIC DNA]</scope>
</reference>
<evidence type="ECO:0000256" key="9">
    <source>
        <dbReference type="ARBA" id="ARBA00023242"/>
    </source>
</evidence>
<dbReference type="PANTHER" id="PTHR24394">
    <property type="entry name" value="ZINC FINGER PROTEIN"/>
    <property type="match status" value="1"/>
</dbReference>
<dbReference type="Gene3D" id="3.30.160.60">
    <property type="entry name" value="Classic Zinc Finger"/>
    <property type="match status" value="2"/>
</dbReference>
<dbReference type="FunFam" id="3.30.160.60:FF:002484">
    <property type="entry name" value="Protein CBR-LSY-2"/>
    <property type="match status" value="1"/>
</dbReference>
<evidence type="ECO:0000256" key="2">
    <source>
        <dbReference type="ARBA" id="ARBA00022723"/>
    </source>
</evidence>
<evidence type="ECO:0000256" key="4">
    <source>
        <dbReference type="ARBA" id="ARBA00022771"/>
    </source>
</evidence>
<dbReference type="WBParaSite" id="HPBE_0001786001-mRNA-1">
    <property type="protein sequence ID" value="HPBE_0001786001-mRNA-1"/>
    <property type="gene ID" value="HPBE_0001786001"/>
</dbReference>
<evidence type="ECO:0000313" key="12">
    <source>
        <dbReference type="EMBL" id="VDP10063.1"/>
    </source>
</evidence>
<evidence type="ECO:0000256" key="8">
    <source>
        <dbReference type="ARBA" id="ARBA00023163"/>
    </source>
</evidence>
<evidence type="ECO:0000256" key="6">
    <source>
        <dbReference type="ARBA" id="ARBA00023015"/>
    </source>
</evidence>